<dbReference type="GO" id="GO:0046872">
    <property type="term" value="F:metal ion binding"/>
    <property type="evidence" value="ECO:0007669"/>
    <property type="project" value="UniProtKB-KW"/>
</dbReference>
<dbReference type="InterPro" id="IPR008250">
    <property type="entry name" value="ATPase_P-typ_transduc_dom_A_sf"/>
</dbReference>
<dbReference type="Pfam" id="PF00122">
    <property type="entry name" value="E1-E2_ATPase"/>
    <property type="match status" value="1"/>
</dbReference>
<keyword evidence="6" id="KW-1003">Cell membrane</keyword>
<dbReference type="Gene3D" id="2.70.150.10">
    <property type="entry name" value="Calcium-transporting ATPase, cytoplasmic transduction domain A"/>
    <property type="match status" value="1"/>
</dbReference>
<dbReference type="InterPro" id="IPR023299">
    <property type="entry name" value="ATPase_P-typ_cyto_dom_N"/>
</dbReference>
<accession>A0A4Q0AIR7</accession>
<dbReference type="EMBL" id="SCKW01000014">
    <property type="protein sequence ID" value="RWZ79406.1"/>
    <property type="molecule type" value="Genomic_DNA"/>
</dbReference>
<evidence type="ECO:0000313" key="9">
    <source>
        <dbReference type="Proteomes" id="UP000289269"/>
    </source>
</evidence>
<dbReference type="SUPFAM" id="SSF81653">
    <property type="entry name" value="Calcium ATPase, transduction domain A"/>
    <property type="match status" value="1"/>
</dbReference>
<feature type="transmembrane region" description="Helical" evidence="6">
    <location>
        <begin position="16"/>
        <end position="34"/>
    </location>
</feature>
<feature type="transmembrane region" description="Helical" evidence="6">
    <location>
        <begin position="267"/>
        <end position="292"/>
    </location>
</feature>
<dbReference type="PRINTS" id="PR00119">
    <property type="entry name" value="CATATPASE"/>
</dbReference>
<dbReference type="InterPro" id="IPR036412">
    <property type="entry name" value="HAD-like_sf"/>
</dbReference>
<keyword evidence="5 6" id="KW-0472">Membrane</keyword>
<organism evidence="8 9">
    <name type="scientific">Candidatus Chaera renei</name>
    <dbReference type="NCBI Taxonomy" id="2506947"/>
    <lineage>
        <taxon>Bacteria</taxon>
        <taxon>Candidatus Saccharimonadota</taxon>
        <taxon>Candidatus Saccharimonadia</taxon>
        <taxon>Candidatus Saccharimonadales</taxon>
        <taxon>Candidatus Saccharimonadaceae</taxon>
        <taxon>Candidatus Chaera</taxon>
    </lineage>
</organism>
<keyword evidence="6" id="KW-0479">Metal-binding</keyword>
<dbReference type="PANTHER" id="PTHR48085:SF5">
    <property type="entry name" value="CADMIUM_ZINC-TRANSPORTING ATPASE HMA4-RELATED"/>
    <property type="match status" value="1"/>
</dbReference>
<keyword evidence="6" id="KW-0547">Nucleotide-binding</keyword>
<dbReference type="PANTHER" id="PTHR48085">
    <property type="entry name" value="CADMIUM/ZINC-TRANSPORTING ATPASE HMA2-RELATED"/>
    <property type="match status" value="1"/>
</dbReference>
<name>A0A4Q0AIR7_9BACT</name>
<evidence type="ECO:0000256" key="2">
    <source>
        <dbReference type="ARBA" id="ARBA00006024"/>
    </source>
</evidence>
<dbReference type="SUPFAM" id="SSF56784">
    <property type="entry name" value="HAD-like"/>
    <property type="match status" value="1"/>
</dbReference>
<protein>
    <submittedName>
        <fullName evidence="8">Cation-translocating P-type ATPase</fullName>
    </submittedName>
</protein>
<sequence length="641" mass="67937">MSDHHESSESNRWNKLLTTVAAVSFVTGLVVSFLKLPGAEILYLVSLAAGGFPVAIAAIHKLFKRKISIGLLVTIAALGALYLGQFAEAAAVMFFFALAEAFEEFGEARSQKAVAALLEKSPKIARMQDGREVPVEEVKEDEIVKVRPGDMVPLDGVVIDGESSIDEATITGESMPKEKYKGETVYAGTLNQSGYLEVKVTKTAANSTLQKIVTLIRQAQESRPEMQDFLDKFAGYYIPAAIGLAVLVATVPPVFFGEPFSDWFTRALILLVLACPDALVVSAPVAVAAAIGGASRRGVLIKGGRFLEVLSKTKAIAFDKTKTLTVGTPVVAEVVVVHGASEEDVVGDAAGIEKFSSHPLAKAIEDYAAKKVIRPHKMDKFKNVAGRGGNANCLVCDDKEHAIGNLQHIGASADTCEHVLPEVERLEGMGMTAVLVSEGKKVIGIIGITDELRSDSKSVIDALRKLKVTPVMLTGDNQRAADYIAQKVGISEAYGALLPEEKSELIIKLQSRYQRVAMVGDGVNDAPSLARADVGIAMGGGGSDVAIETADITLMNDAIGTIPYLLGVGQQTFRVVRQNVHGSLVVKGIILVLGIAGFIGLSVAVAADAIMAVLVVLNGLRLFNAGGREVAIINKRKEGLK</sequence>
<dbReference type="Proteomes" id="UP000289269">
    <property type="component" value="Unassembled WGS sequence"/>
</dbReference>
<dbReference type="GO" id="GO:0005886">
    <property type="term" value="C:plasma membrane"/>
    <property type="evidence" value="ECO:0007669"/>
    <property type="project" value="UniProtKB-SubCell"/>
</dbReference>
<dbReference type="GO" id="GO:0019829">
    <property type="term" value="F:ATPase-coupled monoatomic cation transmembrane transporter activity"/>
    <property type="evidence" value="ECO:0007669"/>
    <property type="project" value="InterPro"/>
</dbReference>
<evidence type="ECO:0000256" key="1">
    <source>
        <dbReference type="ARBA" id="ARBA00004370"/>
    </source>
</evidence>
<dbReference type="Pfam" id="PF00702">
    <property type="entry name" value="Hydrolase"/>
    <property type="match status" value="1"/>
</dbReference>
<dbReference type="NCBIfam" id="TIGR01494">
    <property type="entry name" value="ATPase_P-type"/>
    <property type="match status" value="1"/>
</dbReference>
<dbReference type="PRINTS" id="PR00120">
    <property type="entry name" value="HATPASE"/>
</dbReference>
<feature type="transmembrane region" description="Helical" evidence="6">
    <location>
        <begin position="584"/>
        <end position="617"/>
    </location>
</feature>
<gene>
    <name evidence="8" type="ORF">EOT04_01845</name>
</gene>
<dbReference type="GO" id="GO:0016887">
    <property type="term" value="F:ATP hydrolysis activity"/>
    <property type="evidence" value="ECO:0007669"/>
    <property type="project" value="InterPro"/>
</dbReference>
<dbReference type="InterPro" id="IPR051014">
    <property type="entry name" value="Cation_Transport_ATPase_IB"/>
</dbReference>
<reference evidence="8" key="1">
    <citation type="submission" date="2019-01" db="EMBL/GenBank/DDBJ databases">
        <title>Genomic signatures and co-occurrence patterns of the ultra-small Saccharimodia (Patescibacteria phylum) suggest a symbiotic lifestyle.</title>
        <authorList>
            <person name="Lemos L."/>
            <person name="Medeiros J."/>
            <person name="Andreote F."/>
            <person name="Fernandes G."/>
            <person name="Varani A."/>
            <person name="Oliveira G."/>
            <person name="Pylro V."/>
        </authorList>
    </citation>
    <scope>NUCLEOTIDE SEQUENCE [LARGE SCALE GENOMIC DNA]</scope>
    <source>
        <strain evidence="8">AMD01</strain>
    </source>
</reference>
<keyword evidence="3 6" id="KW-0812">Transmembrane</keyword>
<evidence type="ECO:0000256" key="5">
    <source>
        <dbReference type="ARBA" id="ARBA00023136"/>
    </source>
</evidence>
<proteinExistence type="inferred from homology"/>
<evidence type="ECO:0000256" key="4">
    <source>
        <dbReference type="ARBA" id="ARBA00022989"/>
    </source>
</evidence>
<dbReference type="PROSITE" id="PS01229">
    <property type="entry name" value="COF_2"/>
    <property type="match status" value="1"/>
</dbReference>
<feature type="transmembrane region" description="Helical" evidence="6">
    <location>
        <begin position="41"/>
        <end position="63"/>
    </location>
</feature>
<dbReference type="InterPro" id="IPR023214">
    <property type="entry name" value="HAD_sf"/>
</dbReference>
<dbReference type="InterPro" id="IPR027256">
    <property type="entry name" value="P-typ_ATPase_IB"/>
</dbReference>
<dbReference type="GO" id="GO:0005524">
    <property type="term" value="F:ATP binding"/>
    <property type="evidence" value="ECO:0007669"/>
    <property type="project" value="UniProtKB-UniRule"/>
</dbReference>
<dbReference type="InterPro" id="IPR001757">
    <property type="entry name" value="P_typ_ATPase"/>
</dbReference>
<dbReference type="SUPFAM" id="SSF81665">
    <property type="entry name" value="Calcium ATPase, transmembrane domain M"/>
    <property type="match status" value="1"/>
</dbReference>
<dbReference type="InterPro" id="IPR023298">
    <property type="entry name" value="ATPase_P-typ_TM_dom_sf"/>
</dbReference>
<keyword evidence="9" id="KW-1185">Reference proteome</keyword>
<dbReference type="FunFam" id="2.70.150.10:FF:000002">
    <property type="entry name" value="Copper-transporting ATPase 1, putative"/>
    <property type="match status" value="1"/>
</dbReference>
<evidence type="ECO:0000259" key="7">
    <source>
        <dbReference type="Pfam" id="PF00122"/>
    </source>
</evidence>
<feature type="domain" description="P-type ATPase A" evidence="7">
    <location>
        <begin position="125"/>
        <end position="216"/>
    </location>
</feature>
<dbReference type="InterPro" id="IPR059000">
    <property type="entry name" value="ATPase_P-type_domA"/>
</dbReference>
<dbReference type="CDD" id="cd02079">
    <property type="entry name" value="P-type_ATPase_HM"/>
    <property type="match status" value="1"/>
</dbReference>
<evidence type="ECO:0000256" key="6">
    <source>
        <dbReference type="RuleBase" id="RU362081"/>
    </source>
</evidence>
<keyword evidence="6" id="KW-0067">ATP-binding</keyword>
<feature type="transmembrane region" description="Helical" evidence="6">
    <location>
        <begin position="69"/>
        <end position="99"/>
    </location>
</feature>
<comment type="caution">
    <text evidence="8">The sequence shown here is derived from an EMBL/GenBank/DDBJ whole genome shotgun (WGS) entry which is preliminary data.</text>
</comment>
<feature type="transmembrane region" description="Helical" evidence="6">
    <location>
        <begin position="233"/>
        <end position="255"/>
    </location>
</feature>
<dbReference type="NCBIfam" id="TIGR01525">
    <property type="entry name" value="ATPase-IB_hvy"/>
    <property type="match status" value="1"/>
</dbReference>
<evidence type="ECO:0000313" key="8">
    <source>
        <dbReference type="EMBL" id="RWZ79406.1"/>
    </source>
</evidence>
<dbReference type="Gene3D" id="3.40.1110.10">
    <property type="entry name" value="Calcium-transporting ATPase, cytoplasmic domain N"/>
    <property type="match status" value="1"/>
</dbReference>
<dbReference type="Gene3D" id="3.40.50.1000">
    <property type="entry name" value="HAD superfamily/HAD-like"/>
    <property type="match status" value="1"/>
</dbReference>
<evidence type="ECO:0000256" key="3">
    <source>
        <dbReference type="ARBA" id="ARBA00022692"/>
    </source>
</evidence>
<keyword evidence="4 6" id="KW-1133">Transmembrane helix</keyword>
<comment type="subcellular location">
    <subcellularLocation>
        <location evidence="6">Cell membrane</location>
    </subcellularLocation>
    <subcellularLocation>
        <location evidence="1">Membrane</location>
    </subcellularLocation>
</comment>
<comment type="similarity">
    <text evidence="2 6">Belongs to the cation transport ATPase (P-type) (TC 3.A.3) family. Type IB subfamily.</text>
</comment>
<dbReference type="AlphaFoldDB" id="A0A4Q0AIR7"/>